<feature type="region of interest" description="Disordered" evidence="1">
    <location>
        <begin position="160"/>
        <end position="188"/>
    </location>
</feature>
<sequence>MCKHWNGPSEREHLSEQGAGWSACQREERNNDLATYNALAKDREEGQEEWHFSLTHGHALQEQIQLVQVKLKLDKRRTDLSEELKTLQAVLEFEKQAQCDWATQRGEIDTQMKVLRAGPLKGVQINRCPPVAALSDTAIPDTESGSSLELPSMSESVVFSPYAVPLPPPSPPVQPPDTSAPSDTSGPS</sequence>
<dbReference type="Proteomes" id="UP001218218">
    <property type="component" value="Unassembled WGS sequence"/>
</dbReference>
<accession>A0AAD7A817</accession>
<organism evidence="2 3">
    <name type="scientific">Mycena albidolilacea</name>
    <dbReference type="NCBI Taxonomy" id="1033008"/>
    <lineage>
        <taxon>Eukaryota</taxon>
        <taxon>Fungi</taxon>
        <taxon>Dikarya</taxon>
        <taxon>Basidiomycota</taxon>
        <taxon>Agaricomycotina</taxon>
        <taxon>Agaricomycetes</taxon>
        <taxon>Agaricomycetidae</taxon>
        <taxon>Agaricales</taxon>
        <taxon>Marasmiineae</taxon>
        <taxon>Mycenaceae</taxon>
        <taxon>Mycena</taxon>
    </lineage>
</organism>
<comment type="caution">
    <text evidence="2">The sequence shown here is derived from an EMBL/GenBank/DDBJ whole genome shotgun (WGS) entry which is preliminary data.</text>
</comment>
<keyword evidence="3" id="KW-1185">Reference proteome</keyword>
<gene>
    <name evidence="2" type="ORF">DFH08DRAFT_806343</name>
</gene>
<feature type="region of interest" description="Disordered" evidence="1">
    <location>
        <begin position="1"/>
        <end position="23"/>
    </location>
</feature>
<protein>
    <submittedName>
        <fullName evidence="2">Uncharacterized protein</fullName>
    </submittedName>
</protein>
<feature type="compositionally biased region" description="Pro residues" evidence="1">
    <location>
        <begin position="164"/>
        <end position="175"/>
    </location>
</feature>
<reference evidence="2" key="1">
    <citation type="submission" date="2023-03" db="EMBL/GenBank/DDBJ databases">
        <title>Massive genome expansion in bonnet fungi (Mycena s.s.) driven by repeated elements and novel gene families across ecological guilds.</title>
        <authorList>
            <consortium name="Lawrence Berkeley National Laboratory"/>
            <person name="Harder C.B."/>
            <person name="Miyauchi S."/>
            <person name="Viragh M."/>
            <person name="Kuo A."/>
            <person name="Thoen E."/>
            <person name="Andreopoulos B."/>
            <person name="Lu D."/>
            <person name="Skrede I."/>
            <person name="Drula E."/>
            <person name="Henrissat B."/>
            <person name="Morin E."/>
            <person name="Kohler A."/>
            <person name="Barry K."/>
            <person name="LaButti K."/>
            <person name="Morin E."/>
            <person name="Salamov A."/>
            <person name="Lipzen A."/>
            <person name="Mereny Z."/>
            <person name="Hegedus B."/>
            <person name="Baldrian P."/>
            <person name="Stursova M."/>
            <person name="Weitz H."/>
            <person name="Taylor A."/>
            <person name="Grigoriev I.V."/>
            <person name="Nagy L.G."/>
            <person name="Martin F."/>
            <person name="Kauserud H."/>
        </authorList>
    </citation>
    <scope>NUCLEOTIDE SEQUENCE</scope>
    <source>
        <strain evidence="2">CBHHK002</strain>
    </source>
</reference>
<proteinExistence type="predicted"/>
<dbReference type="AlphaFoldDB" id="A0AAD7A817"/>
<evidence type="ECO:0000313" key="3">
    <source>
        <dbReference type="Proteomes" id="UP001218218"/>
    </source>
</evidence>
<evidence type="ECO:0000256" key="1">
    <source>
        <dbReference type="SAM" id="MobiDB-lite"/>
    </source>
</evidence>
<dbReference type="EMBL" id="JARIHO010000013">
    <property type="protein sequence ID" value="KAJ7351627.1"/>
    <property type="molecule type" value="Genomic_DNA"/>
</dbReference>
<evidence type="ECO:0000313" key="2">
    <source>
        <dbReference type="EMBL" id="KAJ7351627.1"/>
    </source>
</evidence>
<name>A0AAD7A817_9AGAR</name>